<evidence type="ECO:0008006" key="3">
    <source>
        <dbReference type="Google" id="ProtNLM"/>
    </source>
</evidence>
<keyword evidence="2" id="KW-1185">Reference proteome</keyword>
<evidence type="ECO:0000313" key="2">
    <source>
        <dbReference type="Proteomes" id="UP001497522"/>
    </source>
</evidence>
<dbReference type="EMBL" id="CAXHBF010000321">
    <property type="protein sequence ID" value="CAK9855865.1"/>
    <property type="molecule type" value="Genomic_DNA"/>
</dbReference>
<evidence type="ECO:0000313" key="1">
    <source>
        <dbReference type="EMBL" id="CAK9855865.1"/>
    </source>
</evidence>
<gene>
    <name evidence="1" type="ORF">CSSPJE1EN2_LOCUS25797</name>
</gene>
<comment type="caution">
    <text evidence="1">The sequence shown here is derived from an EMBL/GenBank/DDBJ whole genome shotgun (WGS) entry which is preliminary data.</text>
</comment>
<name>A0ABP0ZZ04_9BRYO</name>
<reference evidence="1" key="1">
    <citation type="submission" date="2024-03" db="EMBL/GenBank/DDBJ databases">
        <authorList>
            <consortium name="ELIXIR-Norway"/>
            <consortium name="Elixir Norway"/>
        </authorList>
    </citation>
    <scope>NUCLEOTIDE SEQUENCE</scope>
</reference>
<proteinExistence type="predicted"/>
<accession>A0ABP0ZZ04</accession>
<protein>
    <recommendedName>
        <fullName evidence="3">Helitron helicase</fullName>
    </recommendedName>
</protein>
<sequence>MEPGEGQLPCFLQAYVHDAANEGPNRQMQNYNLSPTHLMTLRTILEPVNPYVNVFVCVANRLATNLVEEVHICITTGLTPGNGDVCRYNIPMTNEV</sequence>
<dbReference type="Proteomes" id="UP001497522">
    <property type="component" value="Unassembled WGS sequence"/>
</dbReference>
<organism evidence="1 2">
    <name type="scientific">Sphagnum jensenii</name>
    <dbReference type="NCBI Taxonomy" id="128206"/>
    <lineage>
        <taxon>Eukaryota</taxon>
        <taxon>Viridiplantae</taxon>
        <taxon>Streptophyta</taxon>
        <taxon>Embryophyta</taxon>
        <taxon>Bryophyta</taxon>
        <taxon>Sphagnophytina</taxon>
        <taxon>Sphagnopsida</taxon>
        <taxon>Sphagnales</taxon>
        <taxon>Sphagnaceae</taxon>
        <taxon>Sphagnum</taxon>
    </lineage>
</organism>